<dbReference type="InterPro" id="IPR001480">
    <property type="entry name" value="Bulb-type_lectin_dom"/>
</dbReference>
<dbReference type="SMART" id="SM00108">
    <property type="entry name" value="B_lectin"/>
    <property type="match status" value="1"/>
</dbReference>
<feature type="chain" id="PRO_5035924572" description="Bulb-type lectin domain-containing protein" evidence="1">
    <location>
        <begin position="28"/>
        <end position="131"/>
    </location>
</feature>
<reference evidence="3 4" key="1">
    <citation type="submission" date="2021-08" db="EMBL/GenBank/DDBJ databases">
        <title>WGS assembly of Ceratopteris richardii.</title>
        <authorList>
            <person name="Marchant D.B."/>
            <person name="Chen G."/>
            <person name="Jenkins J."/>
            <person name="Shu S."/>
            <person name="Leebens-Mack J."/>
            <person name="Grimwood J."/>
            <person name="Schmutz J."/>
            <person name="Soltis P."/>
            <person name="Soltis D."/>
            <person name="Chen Z.-H."/>
        </authorList>
    </citation>
    <scope>NUCLEOTIDE SEQUENCE [LARGE SCALE GENOMIC DNA]</scope>
    <source>
        <strain evidence="3">Whitten #5841</strain>
        <tissue evidence="3">Leaf</tissue>
    </source>
</reference>
<accession>A0A8T2RIT2</accession>
<gene>
    <name evidence="3" type="ORF">KP509_27G051400</name>
</gene>
<dbReference type="InterPro" id="IPR036426">
    <property type="entry name" value="Bulb-type_lectin_dom_sf"/>
</dbReference>
<evidence type="ECO:0000313" key="3">
    <source>
        <dbReference type="EMBL" id="KAH7295488.1"/>
    </source>
</evidence>
<feature type="domain" description="Bulb-type lectin" evidence="2">
    <location>
        <begin position="28"/>
        <end position="131"/>
    </location>
</feature>
<evidence type="ECO:0000259" key="2">
    <source>
        <dbReference type="PROSITE" id="PS50927"/>
    </source>
</evidence>
<comment type="caution">
    <text evidence="3">The sequence shown here is derived from an EMBL/GenBank/DDBJ whole genome shotgun (WGS) entry which is preliminary data.</text>
</comment>
<protein>
    <recommendedName>
        <fullName evidence="2">Bulb-type lectin domain-containing protein</fullName>
    </recommendedName>
</protein>
<dbReference type="Gene3D" id="2.90.10.10">
    <property type="entry name" value="Bulb-type lectin domain"/>
    <property type="match status" value="1"/>
</dbReference>
<dbReference type="EMBL" id="CM035432">
    <property type="protein sequence ID" value="KAH7295488.1"/>
    <property type="molecule type" value="Genomic_DNA"/>
</dbReference>
<evidence type="ECO:0000256" key="1">
    <source>
        <dbReference type="SAM" id="SignalP"/>
    </source>
</evidence>
<dbReference type="PROSITE" id="PS50927">
    <property type="entry name" value="BULB_LECTIN"/>
    <property type="match status" value="1"/>
</dbReference>
<dbReference type="OrthoDB" id="1884773at2759"/>
<feature type="signal peptide" evidence="1">
    <location>
        <begin position="1"/>
        <end position="27"/>
    </location>
</feature>
<evidence type="ECO:0000313" key="4">
    <source>
        <dbReference type="Proteomes" id="UP000825935"/>
    </source>
</evidence>
<organism evidence="3 4">
    <name type="scientific">Ceratopteris richardii</name>
    <name type="common">Triangle waterfern</name>
    <dbReference type="NCBI Taxonomy" id="49495"/>
    <lineage>
        <taxon>Eukaryota</taxon>
        <taxon>Viridiplantae</taxon>
        <taxon>Streptophyta</taxon>
        <taxon>Embryophyta</taxon>
        <taxon>Tracheophyta</taxon>
        <taxon>Polypodiopsida</taxon>
        <taxon>Polypodiidae</taxon>
        <taxon>Polypodiales</taxon>
        <taxon>Pteridineae</taxon>
        <taxon>Pteridaceae</taxon>
        <taxon>Parkerioideae</taxon>
        <taxon>Ceratopteris</taxon>
    </lineage>
</organism>
<keyword evidence="1" id="KW-0732">Signal</keyword>
<dbReference type="AlphaFoldDB" id="A0A8T2RIT2"/>
<dbReference type="Proteomes" id="UP000825935">
    <property type="component" value="Chromosome 27"/>
</dbReference>
<name>A0A8T2RIT2_CERRI</name>
<dbReference type="SUPFAM" id="SSF51110">
    <property type="entry name" value="alpha-D-mannose-specific plant lectins"/>
    <property type="match status" value="1"/>
</dbReference>
<proteinExistence type="predicted"/>
<sequence>MVLCIRIATTIALAVVIAASISARVHAANVLVQGYHLNPGSALVNGGYTFIMQNDCNLVLYKTTQALWSSRTYNMGTACIFTLQFDGNGVLYTGVGSSLCNSTAMVSCIRQLELRSTMVHITLFRSQMATW</sequence>
<keyword evidence="4" id="KW-1185">Reference proteome</keyword>